<organism evidence="1 2">
    <name type="scientific">Linnemannia gamsii</name>
    <dbReference type="NCBI Taxonomy" id="64522"/>
    <lineage>
        <taxon>Eukaryota</taxon>
        <taxon>Fungi</taxon>
        <taxon>Fungi incertae sedis</taxon>
        <taxon>Mucoromycota</taxon>
        <taxon>Mortierellomycotina</taxon>
        <taxon>Mortierellomycetes</taxon>
        <taxon>Mortierellales</taxon>
        <taxon>Mortierellaceae</taxon>
        <taxon>Linnemannia</taxon>
    </lineage>
</organism>
<sequence length="321" mass="35467">MSSQQRQGRLILDCIASDPTSSTSLYGIANANGDSSNEYTLLVKSNPDPSDVTALQWTVISMVKLSETAYRHPTPGTVACAVSSEGVFTAFFYDVNSRSMSGINSVAGPVLVPVGVRYDPQSGWKDIQGSSQFFGHIKDPIRGLWTKYEQLVFYVPRAGGGEEVVLLLTDEYTSVVRFGVVDEATNTLQLAGVWKMKKDKTYEKGELSDPFDRHMFIIQPGVFPMLSYVDTRRFAYGDGHLYFTGMNFSLEQQRTSSSLVIYPFASRDFAVKDPTPGVLPIPGPEKYTHMHTFFGSQGGNRTYLGGIGHWDQTGTTRSKQN</sequence>
<keyword evidence="2" id="KW-1185">Reference proteome</keyword>
<reference evidence="1" key="1">
    <citation type="journal article" date="2020" name="Fungal Divers.">
        <title>Resolving the Mortierellaceae phylogeny through synthesis of multi-gene phylogenetics and phylogenomics.</title>
        <authorList>
            <person name="Vandepol N."/>
            <person name="Liber J."/>
            <person name="Desiro A."/>
            <person name="Na H."/>
            <person name="Kennedy M."/>
            <person name="Barry K."/>
            <person name="Grigoriev I.V."/>
            <person name="Miller A.N."/>
            <person name="O'Donnell K."/>
            <person name="Stajich J.E."/>
            <person name="Bonito G."/>
        </authorList>
    </citation>
    <scope>NUCLEOTIDE SEQUENCE</scope>
    <source>
        <strain evidence="1">NVP60</strain>
    </source>
</reference>
<protein>
    <submittedName>
        <fullName evidence="1">Uncharacterized protein</fullName>
    </submittedName>
</protein>
<evidence type="ECO:0000313" key="1">
    <source>
        <dbReference type="EMBL" id="KAG0318554.1"/>
    </source>
</evidence>
<dbReference type="AlphaFoldDB" id="A0A9P6US90"/>
<accession>A0A9P6US90</accession>
<dbReference type="EMBL" id="JAAAIN010000186">
    <property type="protein sequence ID" value="KAG0318554.1"/>
    <property type="molecule type" value="Genomic_DNA"/>
</dbReference>
<gene>
    <name evidence="1" type="ORF">BGZ97_003596</name>
</gene>
<name>A0A9P6US90_9FUNG</name>
<dbReference type="Proteomes" id="UP000823405">
    <property type="component" value="Unassembled WGS sequence"/>
</dbReference>
<comment type="caution">
    <text evidence="1">The sequence shown here is derived from an EMBL/GenBank/DDBJ whole genome shotgun (WGS) entry which is preliminary data.</text>
</comment>
<dbReference type="OrthoDB" id="2429535at2759"/>
<evidence type="ECO:0000313" key="2">
    <source>
        <dbReference type="Proteomes" id="UP000823405"/>
    </source>
</evidence>
<proteinExistence type="predicted"/>